<dbReference type="PANTHER" id="PTHR18853:SF9">
    <property type="entry name" value="COILED-COIL DOMAIN-CONTAINING PROTEIN 27"/>
    <property type="match status" value="1"/>
</dbReference>
<feature type="region of interest" description="Disordered" evidence="1">
    <location>
        <begin position="201"/>
        <end position="221"/>
    </location>
</feature>
<feature type="region of interest" description="Disordered" evidence="1">
    <location>
        <begin position="15"/>
        <end position="38"/>
    </location>
</feature>
<reference evidence="2" key="1">
    <citation type="submission" date="2020-06" db="EMBL/GenBank/DDBJ databases">
        <authorList>
            <consortium name="Wellcome Sanger Institute Data Sharing"/>
        </authorList>
    </citation>
    <scope>NUCLEOTIDE SEQUENCE [LARGE SCALE GENOMIC DNA]</scope>
</reference>
<evidence type="ECO:0000313" key="3">
    <source>
        <dbReference type="Proteomes" id="UP000694564"/>
    </source>
</evidence>
<dbReference type="InterPro" id="IPR052642">
    <property type="entry name" value="CC-FHA_domain"/>
</dbReference>
<name>A0A8D2AK10_SCIVU</name>
<dbReference type="GeneTree" id="ENSGT00990000205429"/>
<feature type="region of interest" description="Disordered" evidence="1">
    <location>
        <begin position="89"/>
        <end position="113"/>
    </location>
</feature>
<feature type="compositionally biased region" description="Polar residues" evidence="1">
    <location>
        <begin position="89"/>
        <end position="99"/>
    </location>
</feature>
<evidence type="ECO:0000313" key="2">
    <source>
        <dbReference type="Ensembl" id="ENSSVLP00005000122.1"/>
    </source>
</evidence>
<proteinExistence type="predicted"/>
<accession>A0A8D2AK10</accession>
<dbReference type="AlphaFoldDB" id="A0A8D2AK10"/>
<dbReference type="Ensembl" id="ENSSVLT00005000154.1">
    <property type="protein sequence ID" value="ENSSVLP00005000122.1"/>
    <property type="gene ID" value="ENSSVLG00005000129.1"/>
</dbReference>
<dbReference type="PANTHER" id="PTHR18853">
    <property type="entry name" value="FORKHEAD-ASSOCIATED DOMAIN-CONTAINING PROTEIN 1-RELATED"/>
    <property type="match status" value="1"/>
</dbReference>
<evidence type="ECO:0000256" key="1">
    <source>
        <dbReference type="SAM" id="MobiDB-lite"/>
    </source>
</evidence>
<reference evidence="2" key="3">
    <citation type="submission" date="2025-09" db="UniProtKB">
        <authorList>
            <consortium name="Ensembl"/>
        </authorList>
    </citation>
    <scope>IDENTIFICATION</scope>
</reference>
<sequence length="290" mass="32010">MAQWVESLPCKHKALGSIPSAAKKKKKKKKKKKIPKNHECFTKQTGMGQEVSLRPRVLHCDTLRFHGNRSQRCSLMPHSMARGLSVLQSMASRDSQNPEQRQRRDQRSLSKSAQAISHYSRKMSELQDMAGPAGFVSEMEEMRRVFFRRPGCPQFSTRATSVSHLGSATVLGLPREACVSPETWRMAEDPLLDRRGSNMGVDSKEPRAPACPAGPEQEDVAPPQDCLPLRLWETGLPGQALLSPRVDTAVPRTAVPCLGKTAVERLCPQPGPMSLTEGPTGRTILELGDP</sequence>
<organism evidence="2 3">
    <name type="scientific">Sciurus vulgaris</name>
    <name type="common">Eurasian red squirrel</name>
    <dbReference type="NCBI Taxonomy" id="55149"/>
    <lineage>
        <taxon>Eukaryota</taxon>
        <taxon>Metazoa</taxon>
        <taxon>Chordata</taxon>
        <taxon>Craniata</taxon>
        <taxon>Vertebrata</taxon>
        <taxon>Euteleostomi</taxon>
        <taxon>Mammalia</taxon>
        <taxon>Eutheria</taxon>
        <taxon>Euarchontoglires</taxon>
        <taxon>Glires</taxon>
        <taxon>Rodentia</taxon>
        <taxon>Sciuromorpha</taxon>
        <taxon>Sciuridae</taxon>
        <taxon>Sciurinae</taxon>
        <taxon>Sciurini</taxon>
        <taxon>Sciurus</taxon>
    </lineage>
</organism>
<dbReference type="Proteomes" id="UP000694564">
    <property type="component" value="Chromosome 1"/>
</dbReference>
<keyword evidence="3" id="KW-1185">Reference proteome</keyword>
<feature type="region of interest" description="Disordered" evidence="1">
    <location>
        <begin position="269"/>
        <end position="290"/>
    </location>
</feature>
<dbReference type="OrthoDB" id="9949340at2759"/>
<protein>
    <submittedName>
        <fullName evidence="2">Uncharacterized protein</fullName>
    </submittedName>
</protein>
<reference evidence="2" key="2">
    <citation type="submission" date="2025-08" db="UniProtKB">
        <authorList>
            <consortium name="Ensembl"/>
        </authorList>
    </citation>
    <scope>IDENTIFICATION</scope>
</reference>
<feature type="compositionally biased region" description="Basic residues" evidence="1">
    <location>
        <begin position="22"/>
        <end position="35"/>
    </location>
</feature>